<name>A0ACB7RL32_HYAAI</name>
<sequence length="206" mass="22489">MDTSKGAIPKRPRKNRVRAKLSFRSSASTGNGSLPCHRQVNLTDLVAHLVTTQKGEGDERQPDPTINANGEVGPTNATTISEHCEAEPVGSTKPLVEHSEIATSAVVDPQSCVGGDDQTVRVEQPESNGLTERDGLDILRQMRQILLKKSPPRKHGQVEAVRPFHAKLMFGAHGIMTAFLDTRPGCPGFIVVRKDYSYSFVYYEGP</sequence>
<accession>A0ACB7RL32</accession>
<gene>
    <name evidence="1" type="ORF">HPB50_002471</name>
</gene>
<comment type="caution">
    <text evidence="1">The sequence shown here is derived from an EMBL/GenBank/DDBJ whole genome shotgun (WGS) entry which is preliminary data.</text>
</comment>
<protein>
    <submittedName>
        <fullName evidence="1">Uncharacterized protein</fullName>
    </submittedName>
</protein>
<dbReference type="EMBL" id="CM023489">
    <property type="protein sequence ID" value="KAH6921577.1"/>
    <property type="molecule type" value="Genomic_DNA"/>
</dbReference>
<dbReference type="Proteomes" id="UP000821845">
    <property type="component" value="Chromosome 9"/>
</dbReference>
<evidence type="ECO:0000313" key="2">
    <source>
        <dbReference type="Proteomes" id="UP000821845"/>
    </source>
</evidence>
<keyword evidence="2" id="KW-1185">Reference proteome</keyword>
<evidence type="ECO:0000313" key="1">
    <source>
        <dbReference type="EMBL" id="KAH6921577.1"/>
    </source>
</evidence>
<proteinExistence type="predicted"/>
<reference evidence="1" key="1">
    <citation type="submission" date="2020-05" db="EMBL/GenBank/DDBJ databases">
        <title>Large-scale comparative analyses of tick genomes elucidate their genetic diversity and vector capacities.</title>
        <authorList>
            <person name="Jia N."/>
            <person name="Wang J."/>
            <person name="Shi W."/>
            <person name="Du L."/>
            <person name="Sun Y."/>
            <person name="Zhan W."/>
            <person name="Jiang J."/>
            <person name="Wang Q."/>
            <person name="Zhang B."/>
            <person name="Ji P."/>
            <person name="Sakyi L.B."/>
            <person name="Cui X."/>
            <person name="Yuan T."/>
            <person name="Jiang B."/>
            <person name="Yang W."/>
            <person name="Lam T.T.-Y."/>
            <person name="Chang Q."/>
            <person name="Ding S."/>
            <person name="Wang X."/>
            <person name="Zhu J."/>
            <person name="Ruan X."/>
            <person name="Zhao L."/>
            <person name="Wei J."/>
            <person name="Que T."/>
            <person name="Du C."/>
            <person name="Cheng J."/>
            <person name="Dai P."/>
            <person name="Han X."/>
            <person name="Huang E."/>
            <person name="Gao Y."/>
            <person name="Liu J."/>
            <person name="Shao H."/>
            <person name="Ye R."/>
            <person name="Li L."/>
            <person name="Wei W."/>
            <person name="Wang X."/>
            <person name="Wang C."/>
            <person name="Yang T."/>
            <person name="Huo Q."/>
            <person name="Li W."/>
            <person name="Guo W."/>
            <person name="Chen H."/>
            <person name="Zhou L."/>
            <person name="Ni X."/>
            <person name="Tian J."/>
            <person name="Zhou Y."/>
            <person name="Sheng Y."/>
            <person name="Liu T."/>
            <person name="Pan Y."/>
            <person name="Xia L."/>
            <person name="Li J."/>
            <person name="Zhao F."/>
            <person name="Cao W."/>
        </authorList>
    </citation>
    <scope>NUCLEOTIDE SEQUENCE</scope>
    <source>
        <strain evidence="1">Hyas-2018</strain>
    </source>
</reference>
<organism evidence="1 2">
    <name type="scientific">Hyalomma asiaticum</name>
    <name type="common">Tick</name>
    <dbReference type="NCBI Taxonomy" id="266040"/>
    <lineage>
        <taxon>Eukaryota</taxon>
        <taxon>Metazoa</taxon>
        <taxon>Ecdysozoa</taxon>
        <taxon>Arthropoda</taxon>
        <taxon>Chelicerata</taxon>
        <taxon>Arachnida</taxon>
        <taxon>Acari</taxon>
        <taxon>Parasitiformes</taxon>
        <taxon>Ixodida</taxon>
        <taxon>Ixodoidea</taxon>
        <taxon>Ixodidae</taxon>
        <taxon>Hyalomminae</taxon>
        <taxon>Hyalomma</taxon>
    </lineage>
</organism>